<comment type="caution">
    <text evidence="2">The sequence shown here is derived from an EMBL/GenBank/DDBJ whole genome shotgun (WGS) entry which is preliminary data.</text>
</comment>
<sequence>MKYINTDLLNTLTAEAKNSPRKRMNYNFHKTGDELLQRMLNALEPETYLPPHRHTKQVEIFLLLRGKLTVVFFDDFGNIIETQKLDPLVGNHGVEIPTGVWHTILAEESGSVIYEIKQGPYIPNAGMEFAPWAPEHSESDACELYLASLKKQVLKLSEK</sequence>
<dbReference type="Pfam" id="PF19480">
    <property type="entry name" value="DUF6016"/>
    <property type="match status" value="1"/>
</dbReference>
<dbReference type="InterPro" id="IPR027565">
    <property type="entry name" value="Cupin_WbuC"/>
</dbReference>
<dbReference type="InterPro" id="IPR014710">
    <property type="entry name" value="RmlC-like_jellyroll"/>
</dbReference>
<keyword evidence="3" id="KW-1185">Reference proteome</keyword>
<dbReference type="Gene3D" id="2.60.120.10">
    <property type="entry name" value="Jelly Rolls"/>
    <property type="match status" value="1"/>
</dbReference>
<protein>
    <recommendedName>
        <fullName evidence="1">Cupin fold metalloprotein WbuC cupin domain-containing protein</fullName>
    </recommendedName>
</protein>
<dbReference type="RefSeq" id="WP_101308386.1">
    <property type="nucleotide sequence ID" value="NZ_MVDE01000003.1"/>
</dbReference>
<dbReference type="NCBIfam" id="TIGR04366">
    <property type="entry name" value="cupin_WbuC"/>
    <property type="match status" value="1"/>
</dbReference>
<dbReference type="SUPFAM" id="SSF51182">
    <property type="entry name" value="RmlC-like cupins"/>
    <property type="match status" value="1"/>
</dbReference>
<organism evidence="2 3">
    <name type="scientific">Labilibaculum manganireducens</name>
    <dbReference type="NCBI Taxonomy" id="1940525"/>
    <lineage>
        <taxon>Bacteria</taxon>
        <taxon>Pseudomonadati</taxon>
        <taxon>Bacteroidota</taxon>
        <taxon>Bacteroidia</taxon>
        <taxon>Marinilabiliales</taxon>
        <taxon>Marinifilaceae</taxon>
        <taxon>Labilibaculum</taxon>
    </lineage>
</organism>
<accession>A0A2N3IEL0</accession>
<dbReference type="InterPro" id="IPR046058">
    <property type="entry name" value="WbuC_cupin"/>
</dbReference>
<dbReference type="AlphaFoldDB" id="A0A2N3IEL0"/>
<proteinExistence type="predicted"/>
<dbReference type="Proteomes" id="UP000233618">
    <property type="component" value="Unassembled WGS sequence"/>
</dbReference>
<gene>
    <name evidence="2" type="ORF">BZG01_03185</name>
</gene>
<name>A0A2N3IEL0_9BACT</name>
<feature type="domain" description="Cupin fold metalloprotein WbuC cupin" evidence="1">
    <location>
        <begin position="4"/>
        <end position="85"/>
    </location>
</feature>
<dbReference type="CDD" id="cd07005">
    <property type="entry name" value="cupin_WbuC-like"/>
    <property type="match status" value="1"/>
</dbReference>
<dbReference type="EMBL" id="MVDE01000003">
    <property type="protein sequence ID" value="PKQ68736.1"/>
    <property type="molecule type" value="Genomic_DNA"/>
</dbReference>
<evidence type="ECO:0000313" key="2">
    <source>
        <dbReference type="EMBL" id="PKQ68736.1"/>
    </source>
</evidence>
<evidence type="ECO:0000259" key="1">
    <source>
        <dbReference type="Pfam" id="PF19480"/>
    </source>
</evidence>
<reference evidence="2 3" key="1">
    <citation type="journal article" date="2017" name="Front. Microbiol.">
        <title>Labilibaculum manganireducens gen. nov., sp. nov. and Labilibaculum filiforme sp. nov., Novel Bacteroidetes Isolated from Subsurface Sediments of the Baltic Sea.</title>
        <authorList>
            <person name="Vandieken V."/>
            <person name="Marshall I.P."/>
            <person name="Niemann H."/>
            <person name="Engelen B."/>
            <person name="Cypionka H."/>
        </authorList>
    </citation>
    <scope>NUCLEOTIDE SEQUENCE [LARGE SCALE GENOMIC DNA]</scope>
    <source>
        <strain evidence="2 3">59.10-2M</strain>
    </source>
</reference>
<evidence type="ECO:0000313" key="3">
    <source>
        <dbReference type="Proteomes" id="UP000233618"/>
    </source>
</evidence>
<dbReference type="InterPro" id="IPR011051">
    <property type="entry name" value="RmlC_Cupin_sf"/>
</dbReference>